<sequence length="45" mass="5245">MTKNRIETAMEMLKRGLDIELVSEVTKLSKEEIKKLLDRINGQNK</sequence>
<dbReference type="AlphaFoldDB" id="A0A974GUY6"/>
<organism evidence="1 2">
    <name type="scientific">Sedimentibacter hydroxybenzoicus DSM 7310</name>
    <dbReference type="NCBI Taxonomy" id="1123245"/>
    <lineage>
        <taxon>Bacteria</taxon>
        <taxon>Bacillati</taxon>
        <taxon>Bacillota</taxon>
        <taxon>Tissierellia</taxon>
        <taxon>Sedimentibacter</taxon>
    </lineage>
</organism>
<keyword evidence="2" id="KW-1185">Reference proteome</keyword>
<dbReference type="Proteomes" id="UP000611629">
    <property type="component" value="Unassembled WGS sequence"/>
</dbReference>
<dbReference type="RefSeq" id="WP_179236424.1">
    <property type="nucleotide sequence ID" value="NZ_JACBNQ010000001.1"/>
</dbReference>
<dbReference type="EMBL" id="JACBNQ010000001">
    <property type="protein sequence ID" value="NYB72744.1"/>
    <property type="molecule type" value="Genomic_DNA"/>
</dbReference>
<proteinExistence type="predicted"/>
<protein>
    <submittedName>
        <fullName evidence="1">Uncharacterized protein</fullName>
    </submittedName>
</protein>
<name>A0A974GUY6_SEDHY</name>
<evidence type="ECO:0000313" key="2">
    <source>
        <dbReference type="Proteomes" id="UP000611629"/>
    </source>
</evidence>
<reference evidence="1" key="1">
    <citation type="submission" date="2020-07" db="EMBL/GenBank/DDBJ databases">
        <title>Genomic analysis of a strain of Sedimentibacter Hydroxybenzoicus DSM7310.</title>
        <authorList>
            <person name="Ma S."/>
        </authorList>
    </citation>
    <scope>NUCLEOTIDE SEQUENCE</scope>
    <source>
        <strain evidence="1">DSM 7310</strain>
    </source>
</reference>
<gene>
    <name evidence="1" type="ORF">HZF24_01165</name>
</gene>
<evidence type="ECO:0000313" key="1">
    <source>
        <dbReference type="EMBL" id="NYB72744.1"/>
    </source>
</evidence>
<accession>A0A974GUY6</accession>
<comment type="caution">
    <text evidence="1">The sequence shown here is derived from an EMBL/GenBank/DDBJ whole genome shotgun (WGS) entry which is preliminary data.</text>
</comment>